<keyword evidence="2" id="KW-1185">Reference proteome</keyword>
<protein>
    <submittedName>
        <fullName evidence="1">Uncharacterized protein</fullName>
    </submittedName>
</protein>
<name>A0ABR4SPX2_BARQI</name>
<organism evidence="1 2">
    <name type="scientific">Bartonella quintana JK 68</name>
    <dbReference type="NCBI Taxonomy" id="1134503"/>
    <lineage>
        <taxon>Bacteria</taxon>
        <taxon>Pseudomonadati</taxon>
        <taxon>Pseudomonadota</taxon>
        <taxon>Alphaproteobacteria</taxon>
        <taxon>Hyphomicrobiales</taxon>
        <taxon>Bartonellaceae</taxon>
        <taxon>Bartonella</taxon>
    </lineage>
</organism>
<sequence length="127" mass="14284">MIRGESLRRKSKESLKAKRVLLTKRAAIFCFQYPTFNAQSSSRLKHLAPLTQTSSPFPTSLPLLNPGPGCLAPNAQLFQRKHPHSLGFKHAFPLALKVGFFPKSNAQLSRFEQPILPQPEKHGFQYS</sequence>
<evidence type="ECO:0000313" key="1">
    <source>
        <dbReference type="EMBL" id="KEC64811.1"/>
    </source>
</evidence>
<gene>
    <name evidence="1" type="ORF">O7U_01203</name>
</gene>
<proteinExistence type="predicted"/>
<reference evidence="1 2" key="1">
    <citation type="submission" date="2012-04" db="EMBL/GenBank/DDBJ databases">
        <title>The Genome Sequence of Bartonella quintana JK 68.</title>
        <authorList>
            <consortium name="The Broad Institute Genome Sequencing Platform"/>
            <consortium name="The Broad Institute Genome Sequencing Center for Infectious Disease"/>
            <person name="Feldgarden M."/>
            <person name="Kirby J."/>
            <person name="Kosoy M."/>
            <person name="Birtles R."/>
            <person name="Probert W.S."/>
            <person name="Chiaraviglio L."/>
            <person name="Walker B."/>
            <person name="Young S.K."/>
            <person name="Zeng Q."/>
            <person name="Gargeya S."/>
            <person name="Fitzgerald M."/>
            <person name="Haas B."/>
            <person name="Abouelleil A."/>
            <person name="Alvarado L."/>
            <person name="Arachchi H.M."/>
            <person name="Berlin A.M."/>
            <person name="Chapman S.B."/>
            <person name="Goldberg J."/>
            <person name="Griggs A."/>
            <person name="Gujja S."/>
            <person name="Hansen M."/>
            <person name="Howarth C."/>
            <person name="Imamovic A."/>
            <person name="Larimer J."/>
            <person name="McCowen C."/>
            <person name="Montmayeur A."/>
            <person name="Murphy C."/>
            <person name="Neiman D."/>
            <person name="Pearson M."/>
            <person name="Priest M."/>
            <person name="Roberts A."/>
            <person name="Saif S."/>
            <person name="Shea T."/>
            <person name="Sisk P."/>
            <person name="Sykes S."/>
            <person name="Wortman J."/>
            <person name="Nusbaum C."/>
            <person name="Birren B."/>
        </authorList>
    </citation>
    <scope>NUCLEOTIDE SEQUENCE [LARGE SCALE GENOMIC DNA]</scope>
    <source>
        <strain evidence="1 2">JK 68</strain>
    </source>
</reference>
<dbReference type="RefSeq" id="WP_155266493.1">
    <property type="nucleotide sequence ID" value="NZ_KL446932.1"/>
</dbReference>
<dbReference type="Proteomes" id="UP000027143">
    <property type="component" value="Unassembled WGS sequence"/>
</dbReference>
<accession>A0ABR4SPX2</accession>
<dbReference type="EMBL" id="AHPD01000019">
    <property type="protein sequence ID" value="KEC64811.1"/>
    <property type="molecule type" value="Genomic_DNA"/>
</dbReference>
<evidence type="ECO:0000313" key="2">
    <source>
        <dbReference type="Proteomes" id="UP000027143"/>
    </source>
</evidence>
<comment type="caution">
    <text evidence="1">The sequence shown here is derived from an EMBL/GenBank/DDBJ whole genome shotgun (WGS) entry which is preliminary data.</text>
</comment>